<organism evidence="2 3">
    <name type="scientific">Vigna unguiculata</name>
    <name type="common">Cowpea</name>
    <dbReference type="NCBI Taxonomy" id="3917"/>
    <lineage>
        <taxon>Eukaryota</taxon>
        <taxon>Viridiplantae</taxon>
        <taxon>Streptophyta</taxon>
        <taxon>Embryophyta</taxon>
        <taxon>Tracheophyta</taxon>
        <taxon>Spermatophyta</taxon>
        <taxon>Magnoliopsida</taxon>
        <taxon>eudicotyledons</taxon>
        <taxon>Gunneridae</taxon>
        <taxon>Pentapetalae</taxon>
        <taxon>rosids</taxon>
        <taxon>fabids</taxon>
        <taxon>Fabales</taxon>
        <taxon>Fabaceae</taxon>
        <taxon>Papilionoideae</taxon>
        <taxon>50 kb inversion clade</taxon>
        <taxon>NPAAA clade</taxon>
        <taxon>indigoferoid/millettioid clade</taxon>
        <taxon>Phaseoleae</taxon>
        <taxon>Vigna</taxon>
    </lineage>
</organism>
<feature type="region of interest" description="Disordered" evidence="1">
    <location>
        <begin position="1"/>
        <end position="26"/>
    </location>
</feature>
<proteinExistence type="predicted"/>
<dbReference type="AlphaFoldDB" id="A0A4D6M5S5"/>
<evidence type="ECO:0000256" key="1">
    <source>
        <dbReference type="SAM" id="MobiDB-lite"/>
    </source>
</evidence>
<evidence type="ECO:0000313" key="2">
    <source>
        <dbReference type="EMBL" id="QCD96030.1"/>
    </source>
</evidence>
<feature type="compositionally biased region" description="Acidic residues" evidence="1">
    <location>
        <begin position="139"/>
        <end position="163"/>
    </location>
</feature>
<evidence type="ECO:0000313" key="3">
    <source>
        <dbReference type="Proteomes" id="UP000501690"/>
    </source>
</evidence>
<feature type="compositionally biased region" description="Polar residues" evidence="1">
    <location>
        <begin position="58"/>
        <end position="75"/>
    </location>
</feature>
<sequence length="181" mass="20785">MSNQEHGKEVASTSHSTKRQPRRPSQFTWSSQLFAFPSIGSSFRRTHFGSRPLAQRALKSNSRPNVDQSFKTSQFAPPPCTVDDRYTLEVAYQESTTNVNITTNEELLVHLVDGEEYEELDEVDMVVVDNSKESKKIEEEEEEEEEEEIVSQSEFEYDSEDDETQNKLDDEFNGSNDDSDE</sequence>
<feature type="region of interest" description="Disordered" evidence="1">
    <location>
        <begin position="57"/>
        <end position="81"/>
    </location>
</feature>
<accession>A0A4D6M5S5</accession>
<dbReference type="Proteomes" id="UP000501690">
    <property type="component" value="Linkage Group LG6"/>
</dbReference>
<dbReference type="EMBL" id="CP039350">
    <property type="protein sequence ID" value="QCD96030.1"/>
    <property type="molecule type" value="Genomic_DNA"/>
</dbReference>
<name>A0A4D6M5S5_VIGUN</name>
<reference evidence="2 3" key="1">
    <citation type="submission" date="2019-04" db="EMBL/GenBank/DDBJ databases">
        <title>An improved genome assembly and genetic linkage map for asparagus bean, Vigna unguiculata ssp. sesquipedialis.</title>
        <authorList>
            <person name="Xia Q."/>
            <person name="Zhang R."/>
            <person name="Dong Y."/>
        </authorList>
    </citation>
    <scope>NUCLEOTIDE SEQUENCE [LARGE SCALE GENOMIC DNA]</scope>
    <source>
        <tissue evidence="2">Leaf</tissue>
    </source>
</reference>
<protein>
    <submittedName>
        <fullName evidence="2">Uncharacterized protein</fullName>
    </submittedName>
</protein>
<gene>
    <name evidence="2" type="ORF">DEO72_LG6g732</name>
</gene>
<keyword evidence="3" id="KW-1185">Reference proteome</keyword>
<feature type="region of interest" description="Disordered" evidence="1">
    <location>
        <begin position="129"/>
        <end position="181"/>
    </location>
</feature>